<dbReference type="Gene3D" id="3.40.50.720">
    <property type="entry name" value="NAD(P)-binding Rossmann-like Domain"/>
    <property type="match status" value="1"/>
</dbReference>
<evidence type="ECO:0000313" key="3">
    <source>
        <dbReference type="EMBL" id="EEB07071.1"/>
    </source>
</evidence>
<dbReference type="SUPFAM" id="SSF51735">
    <property type="entry name" value="NAD(P)-binding Rossmann-fold domains"/>
    <property type="match status" value="1"/>
</dbReference>
<dbReference type="GeneID" id="7052080"/>
<gene>
    <name evidence="3" type="ORF">SJAG_02151</name>
</gene>
<dbReference type="PANTHER" id="PTHR43205:SF7">
    <property type="entry name" value="PROSTAGLANDIN REDUCTASE 1"/>
    <property type="match status" value="1"/>
</dbReference>
<keyword evidence="1" id="KW-0560">Oxidoreductase</keyword>
<dbReference type="VEuPathDB" id="FungiDB:SJAG_02151"/>
<dbReference type="Proteomes" id="UP000001744">
    <property type="component" value="Unassembled WGS sequence"/>
</dbReference>
<dbReference type="Gene3D" id="3.90.180.10">
    <property type="entry name" value="Medium-chain alcohol dehydrogenases, catalytic domain"/>
    <property type="match status" value="1"/>
</dbReference>
<dbReference type="HOGENOM" id="CLU_026673_29_1_1"/>
<dbReference type="GO" id="GO:0016628">
    <property type="term" value="F:oxidoreductase activity, acting on the CH-CH group of donors, NAD or NADP as acceptor"/>
    <property type="evidence" value="ECO:0007669"/>
    <property type="project" value="InterPro"/>
</dbReference>
<evidence type="ECO:0000256" key="1">
    <source>
        <dbReference type="ARBA" id="ARBA00023002"/>
    </source>
</evidence>
<accession>B6K1P0</accession>
<protein>
    <submittedName>
        <fullName evidence="3">NADP-dependent leukotriene B4 12-hydroxydehydrogenase</fullName>
    </submittedName>
</protein>
<dbReference type="RefSeq" id="XP_002173364.1">
    <property type="nucleotide sequence ID" value="XM_002173328.2"/>
</dbReference>
<dbReference type="EMBL" id="KE651166">
    <property type="protein sequence ID" value="EEB07071.1"/>
    <property type="molecule type" value="Genomic_DNA"/>
</dbReference>
<dbReference type="InterPro" id="IPR013149">
    <property type="entry name" value="ADH-like_C"/>
</dbReference>
<dbReference type="InterPro" id="IPR011032">
    <property type="entry name" value="GroES-like_sf"/>
</dbReference>
<dbReference type="AlphaFoldDB" id="B6K1P0"/>
<reference evidence="3 4" key="1">
    <citation type="journal article" date="2011" name="Science">
        <title>Comparative functional genomics of the fission yeasts.</title>
        <authorList>
            <person name="Rhind N."/>
            <person name="Chen Z."/>
            <person name="Yassour M."/>
            <person name="Thompson D.A."/>
            <person name="Haas B.J."/>
            <person name="Habib N."/>
            <person name="Wapinski I."/>
            <person name="Roy S."/>
            <person name="Lin M.F."/>
            <person name="Heiman D.I."/>
            <person name="Young S.K."/>
            <person name="Furuya K."/>
            <person name="Guo Y."/>
            <person name="Pidoux A."/>
            <person name="Chen H.M."/>
            <person name="Robbertse B."/>
            <person name="Goldberg J.M."/>
            <person name="Aoki K."/>
            <person name="Bayne E.H."/>
            <person name="Berlin A.M."/>
            <person name="Desjardins C.A."/>
            <person name="Dobbs E."/>
            <person name="Dukaj L."/>
            <person name="Fan L."/>
            <person name="FitzGerald M.G."/>
            <person name="French C."/>
            <person name="Gujja S."/>
            <person name="Hansen K."/>
            <person name="Keifenheim D."/>
            <person name="Levin J.Z."/>
            <person name="Mosher R.A."/>
            <person name="Mueller C.A."/>
            <person name="Pfiffner J."/>
            <person name="Priest M."/>
            <person name="Russ C."/>
            <person name="Smialowska A."/>
            <person name="Swoboda P."/>
            <person name="Sykes S.M."/>
            <person name="Vaughn M."/>
            <person name="Vengrova S."/>
            <person name="Yoder R."/>
            <person name="Zeng Q."/>
            <person name="Allshire R."/>
            <person name="Baulcombe D."/>
            <person name="Birren B.W."/>
            <person name="Brown W."/>
            <person name="Ekwall K."/>
            <person name="Kellis M."/>
            <person name="Leatherwood J."/>
            <person name="Levin H."/>
            <person name="Margalit H."/>
            <person name="Martienssen R."/>
            <person name="Nieduszynski C.A."/>
            <person name="Spatafora J.W."/>
            <person name="Friedman N."/>
            <person name="Dalgaard J.Z."/>
            <person name="Baumann P."/>
            <person name="Niki H."/>
            <person name="Regev A."/>
            <person name="Nusbaum C."/>
        </authorList>
    </citation>
    <scope>NUCLEOTIDE SEQUENCE [LARGE SCALE GENOMIC DNA]</scope>
    <source>
        <strain evidence="4">yFS275 / FY16936</strain>
    </source>
</reference>
<dbReference type="OMA" id="YPIKNIH"/>
<dbReference type="CDD" id="cd05288">
    <property type="entry name" value="PGDH"/>
    <property type="match status" value="1"/>
</dbReference>
<dbReference type="SMART" id="SM00829">
    <property type="entry name" value="PKS_ER"/>
    <property type="match status" value="1"/>
</dbReference>
<dbReference type="JaponicusDB" id="SJAG_02151"/>
<evidence type="ECO:0000259" key="2">
    <source>
        <dbReference type="SMART" id="SM00829"/>
    </source>
</evidence>
<dbReference type="FunFam" id="3.40.50.720:FF:000121">
    <property type="entry name" value="Prostaglandin reductase 2"/>
    <property type="match status" value="1"/>
</dbReference>
<dbReference type="STRING" id="402676.B6K1P0"/>
<dbReference type="Pfam" id="PF00107">
    <property type="entry name" value="ADH_zinc_N"/>
    <property type="match status" value="1"/>
</dbReference>
<dbReference type="eggNOG" id="KOG1196">
    <property type="taxonomic scope" value="Eukaryota"/>
</dbReference>
<sequence>MSKTNNAVIVKELMPPHSGYPVVGKNIAFAKRPYDESKLKVTEDFPLLVKVLYLSIDPYLRGRFDASSYDSYVPPFEQGAPVCGFAVGVVVDSALDQFKKGQNLIGLFNWEEYALVHKSVLQYVYPTPKGANLPLIDYVGVLGMPSQTAYTGLKLVGQPKAGETIFISAASGAVGQMAGQLCKAAGLYVVGSAGTDEKVEFLKNELHFVAAFNYKKEKPLEALKKYCPKGIDIYFENVGGETLDAVLSVANRFSRIIGCGMISQYNAKEPYPLKNIINIVKKSITFRGFIVSDYFHEYQKEYYADIPKLVHEKKLKYRIDVTKGLENAPDVFLGMLHGKNFGKSIVELVSE</sequence>
<feature type="domain" description="Enoyl reductase (ER)" evidence="2">
    <location>
        <begin position="24"/>
        <end position="346"/>
    </location>
</feature>
<dbReference type="InterPro" id="IPR020843">
    <property type="entry name" value="ER"/>
</dbReference>
<organism evidence="3 4">
    <name type="scientific">Schizosaccharomyces japonicus (strain yFS275 / FY16936)</name>
    <name type="common">Fission yeast</name>
    <dbReference type="NCBI Taxonomy" id="402676"/>
    <lineage>
        <taxon>Eukaryota</taxon>
        <taxon>Fungi</taxon>
        <taxon>Dikarya</taxon>
        <taxon>Ascomycota</taxon>
        <taxon>Taphrinomycotina</taxon>
        <taxon>Schizosaccharomycetes</taxon>
        <taxon>Schizosaccharomycetales</taxon>
        <taxon>Schizosaccharomycetaceae</taxon>
        <taxon>Schizosaccharomyces</taxon>
    </lineage>
</organism>
<evidence type="ECO:0000313" key="4">
    <source>
        <dbReference type="Proteomes" id="UP000001744"/>
    </source>
</evidence>
<keyword evidence="4" id="KW-1185">Reference proteome</keyword>
<name>B6K1P0_SCHJY</name>
<dbReference type="SUPFAM" id="SSF50129">
    <property type="entry name" value="GroES-like"/>
    <property type="match status" value="2"/>
</dbReference>
<dbReference type="InterPro" id="IPR041694">
    <property type="entry name" value="ADH_N_2"/>
</dbReference>
<proteinExistence type="predicted"/>
<dbReference type="Pfam" id="PF16884">
    <property type="entry name" value="ADH_N_2"/>
    <property type="match status" value="1"/>
</dbReference>
<dbReference type="OrthoDB" id="809632at2759"/>
<dbReference type="InterPro" id="IPR045010">
    <property type="entry name" value="MDR_fam"/>
</dbReference>
<dbReference type="InterPro" id="IPR036291">
    <property type="entry name" value="NAD(P)-bd_dom_sf"/>
</dbReference>
<dbReference type="PANTHER" id="PTHR43205">
    <property type="entry name" value="PROSTAGLANDIN REDUCTASE"/>
    <property type="match status" value="1"/>
</dbReference>